<sequence length="566" mass="67251">MQNSEENNIPLLEEIIYPDVEPGIINRALIETCYLEDAHRGEERRLHQLEPVVLEKIKSIRMEFKNILRIDHLWILPNLTKLCLNFNKIEVIEHIEMLTELKDLNLSFNLIEKIENLDTLVHLECLSLYSNKIKKIENLESLEKLVILSIGNNLINSIDGVNRFRFMFNLRVLNLEGNPVAQNMDFPLSEYIITLLPNLHYYEYTFIKSEMREKAQIRFCRELREVEYMQEKEIQARESQAREQSEAKRLASSFVDHLDGNQLFDSFWRDDADGRVLMLVGQQAQELAEEYEKDVFELTQEIYKLGLKRFVERDEEIRDFMDNLQDGQKELQTLGQREIEDFLQYKDRVFEEARITLRLLEQNVMHGDDEDSLENLKLSDIMDKLNVHFEDALNDMWLVLMSQELHLHETIEESTTNFHRKISDMMSKFLEQSQSFFVQLREISVHFSENMTEIVTRFISTKLAMQDFEDVPPELRMCMYDRDAILNLIAGMKDAHTFRIDEREDRMATRSKEFIDNMVNKLNNEEVKRHRAKLLEINSFIEMMTEDMATLPHEIREELIVEEYGV</sequence>
<keyword evidence="10" id="KW-0966">Cell projection</keyword>
<dbReference type="Pfam" id="PF14580">
    <property type="entry name" value="LRR_9"/>
    <property type="match status" value="1"/>
</dbReference>
<evidence type="ECO:0000256" key="3">
    <source>
        <dbReference type="ARBA" id="ARBA00022490"/>
    </source>
</evidence>
<evidence type="ECO:0000256" key="1">
    <source>
        <dbReference type="ARBA" id="ARBA00003843"/>
    </source>
</evidence>
<dbReference type="PANTHER" id="PTHR45973:SF12">
    <property type="entry name" value="DYNEIN REGULATORY COMPLEX SUBUNIT 3"/>
    <property type="match status" value="1"/>
</dbReference>
<comment type="function">
    <text evidence="1">Cilium-specific protein required for cilia structures.</text>
</comment>
<comment type="subcellular location">
    <subcellularLocation>
        <location evidence="2">Cytoplasm</location>
        <location evidence="2">Cytoskeleton</location>
        <location evidence="2">Flagellum axoneme</location>
    </subcellularLocation>
</comment>
<dbReference type="EMBL" id="EU334139">
    <property type="protein sequence ID" value="ABY19295.2"/>
    <property type="molecule type" value="mRNA"/>
</dbReference>
<comment type="similarity">
    <text evidence="14">Belongs to the DRC3 family.</text>
</comment>
<gene>
    <name evidence="16" type="primary">PPrY</name>
    <name evidence="17" type="synonym">Ppr-Y</name>
</gene>
<evidence type="ECO:0000256" key="8">
    <source>
        <dbReference type="ARBA" id="ARBA00023069"/>
    </source>
</evidence>
<keyword evidence="4" id="KW-0433">Leucine-rich repeat</keyword>
<dbReference type="InterPro" id="IPR050576">
    <property type="entry name" value="Cilia_flagella_integrity"/>
</dbReference>
<accession>D6PAM5</accession>
<keyword evidence="3" id="KW-0963">Cytoplasm</keyword>
<organism evidence="16">
    <name type="scientific">Drosophila virilis</name>
    <name type="common">Fruit fly</name>
    <dbReference type="NCBI Taxonomy" id="7244"/>
    <lineage>
        <taxon>Eukaryota</taxon>
        <taxon>Metazoa</taxon>
        <taxon>Ecdysozoa</taxon>
        <taxon>Arthropoda</taxon>
        <taxon>Hexapoda</taxon>
        <taxon>Insecta</taxon>
        <taxon>Pterygota</taxon>
        <taxon>Neoptera</taxon>
        <taxon>Endopterygota</taxon>
        <taxon>Diptera</taxon>
        <taxon>Brachycera</taxon>
        <taxon>Muscomorpha</taxon>
        <taxon>Ephydroidea</taxon>
        <taxon>Drosophilidae</taxon>
        <taxon>Drosophila</taxon>
    </lineage>
</organism>
<evidence type="ECO:0000256" key="5">
    <source>
        <dbReference type="ARBA" id="ARBA00022737"/>
    </source>
</evidence>
<evidence type="ECO:0000313" key="17">
    <source>
        <dbReference type="EMBL" id="ADF80165.1"/>
    </source>
</evidence>
<keyword evidence="8" id="KW-0969">Cilium</keyword>
<dbReference type="InterPro" id="IPR001611">
    <property type="entry name" value="Leu-rich_rpt"/>
</dbReference>
<keyword evidence="6" id="KW-0282">Flagellum</keyword>
<evidence type="ECO:0000256" key="6">
    <source>
        <dbReference type="ARBA" id="ARBA00022846"/>
    </source>
</evidence>
<name>A9Z1C6_DROVI</name>
<proteinExistence type="evidence at transcript level"/>
<dbReference type="InterPro" id="IPR032675">
    <property type="entry name" value="LRR_dom_sf"/>
</dbReference>
<keyword evidence="5" id="KW-0677">Repeat</keyword>
<reference evidence="16" key="3">
    <citation type="submission" date="2014-02" db="EMBL/GenBank/DDBJ databases">
        <title>Very low conservation of gene content in the Drosophila Y; the Drosophila Y is a young chromosome.</title>
        <authorList>
            <consortium name="12 Drosophila Genome Project"/>
            <person name="Koerich L.B."/>
            <person name="Vibranovsky M.D."/>
            <person name="Wang X."/>
            <person name="Clark A.G."/>
            <person name="Carvalho A.B."/>
        </authorList>
    </citation>
    <scope>NUCLEOTIDE SEQUENCE</scope>
</reference>
<dbReference type="SMART" id="SM00365">
    <property type="entry name" value="LRR_SD22"/>
    <property type="match status" value="4"/>
</dbReference>
<dbReference type="PANTHER" id="PTHR45973">
    <property type="entry name" value="PROTEIN PHOSPHATASE 1 REGULATORY SUBUNIT SDS22-RELATED"/>
    <property type="match status" value="1"/>
</dbReference>
<dbReference type="AlphaFoldDB" id="A9Z1C6"/>
<evidence type="ECO:0000256" key="13">
    <source>
        <dbReference type="ARBA" id="ARBA00031862"/>
    </source>
</evidence>
<evidence type="ECO:0000313" key="16">
    <source>
        <dbReference type="EMBL" id="ABY19295.2"/>
    </source>
</evidence>
<evidence type="ECO:0000256" key="7">
    <source>
        <dbReference type="ARBA" id="ARBA00023054"/>
    </source>
</evidence>
<reference evidence="17" key="1">
    <citation type="journal article" date="2008" name="Nature">
        <title>Low conservation of gene content in the Drosophila Y chromosome.</title>
        <authorList>
            <person name="Koerich L.B."/>
            <person name="Wang X."/>
            <person name="Clark A.G."/>
            <person name="Carvalho A.B."/>
        </authorList>
    </citation>
    <scope>NUCLEOTIDE SEQUENCE</scope>
</reference>
<dbReference type="OrthoDB" id="27917at2759"/>
<protein>
    <recommendedName>
        <fullName evidence="11">Dynein axonemal assembly factor 1 homolog</fullName>
    </recommendedName>
    <alternativeName>
        <fullName evidence="13">Defective transmitter-recycling protein</fullName>
    </alternativeName>
    <alternativeName>
        <fullName evidence="15">Dynein regulatory complex subunit 3</fullName>
    </alternativeName>
    <alternativeName>
        <fullName evidence="12">Leucine-rich repeat-containing protein 50 homolog</fullName>
    </alternativeName>
</protein>
<keyword evidence="7" id="KW-0175">Coiled coil</keyword>
<keyword evidence="9" id="KW-0206">Cytoskeleton</keyword>
<evidence type="ECO:0000256" key="11">
    <source>
        <dbReference type="ARBA" id="ARBA00024433"/>
    </source>
</evidence>
<evidence type="ECO:0000256" key="4">
    <source>
        <dbReference type="ARBA" id="ARBA00022614"/>
    </source>
</evidence>
<reference evidence="17" key="2">
    <citation type="submission" date="2010-02" db="EMBL/GenBank/DDBJ databases">
        <authorList>
            <person name="Koerich L.B."/>
            <person name="Clark A.G."/>
            <person name="Carvalho A.B."/>
        </authorList>
    </citation>
    <scope>NUCLEOTIDE SEQUENCE</scope>
</reference>
<dbReference type="PROSITE" id="PS51450">
    <property type="entry name" value="LRR"/>
    <property type="match status" value="3"/>
</dbReference>
<dbReference type="SUPFAM" id="SSF52075">
    <property type="entry name" value="Outer arm dynein light chain 1"/>
    <property type="match status" value="1"/>
</dbReference>
<dbReference type="GO" id="GO:0005929">
    <property type="term" value="C:cilium"/>
    <property type="evidence" value="ECO:0007669"/>
    <property type="project" value="TreeGrafter"/>
</dbReference>
<accession>A9Z1C6</accession>
<evidence type="ECO:0000256" key="15">
    <source>
        <dbReference type="ARBA" id="ARBA00040950"/>
    </source>
</evidence>
<dbReference type="Gene3D" id="3.80.10.10">
    <property type="entry name" value="Ribonuclease Inhibitor"/>
    <property type="match status" value="1"/>
</dbReference>
<evidence type="ECO:0000256" key="14">
    <source>
        <dbReference type="ARBA" id="ARBA00038378"/>
    </source>
</evidence>
<evidence type="ECO:0000256" key="10">
    <source>
        <dbReference type="ARBA" id="ARBA00023273"/>
    </source>
</evidence>
<evidence type="ECO:0000256" key="2">
    <source>
        <dbReference type="ARBA" id="ARBA00004611"/>
    </source>
</evidence>
<dbReference type="EMBL" id="GU937418">
    <property type="protein sequence ID" value="ADF80165.1"/>
    <property type="molecule type" value="mRNA"/>
</dbReference>
<evidence type="ECO:0000256" key="9">
    <source>
        <dbReference type="ARBA" id="ARBA00023212"/>
    </source>
</evidence>
<evidence type="ECO:0000256" key="12">
    <source>
        <dbReference type="ARBA" id="ARBA00030843"/>
    </source>
</evidence>